<dbReference type="SUPFAM" id="SSF51182">
    <property type="entry name" value="RmlC-like cupins"/>
    <property type="match status" value="1"/>
</dbReference>
<dbReference type="RefSeq" id="WP_099244050.1">
    <property type="nucleotide sequence ID" value="NZ_FXXP01000001.1"/>
</dbReference>
<gene>
    <name evidence="3" type="ORF">TRP8649_01801</name>
</gene>
<feature type="domain" description="ChrR-like cupin" evidence="2">
    <location>
        <begin position="22"/>
        <end position="121"/>
    </location>
</feature>
<evidence type="ECO:0000313" key="4">
    <source>
        <dbReference type="Proteomes" id="UP000225972"/>
    </source>
</evidence>
<organism evidence="3 4">
    <name type="scientific">Pelagimonas phthalicica</name>
    <dbReference type="NCBI Taxonomy" id="1037362"/>
    <lineage>
        <taxon>Bacteria</taxon>
        <taxon>Pseudomonadati</taxon>
        <taxon>Pseudomonadota</taxon>
        <taxon>Alphaproteobacteria</taxon>
        <taxon>Rhodobacterales</taxon>
        <taxon>Roseobacteraceae</taxon>
        <taxon>Pelagimonas</taxon>
    </lineage>
</organism>
<feature type="signal peptide" evidence="1">
    <location>
        <begin position="1"/>
        <end position="18"/>
    </location>
</feature>
<reference evidence="4" key="1">
    <citation type="submission" date="2017-05" db="EMBL/GenBank/DDBJ databases">
        <authorList>
            <person name="Rodrigo-Torres L."/>
            <person name="Arahal R. D."/>
            <person name="Lucena T."/>
        </authorList>
    </citation>
    <scope>NUCLEOTIDE SEQUENCE [LARGE SCALE GENOMIC DNA]</scope>
    <source>
        <strain evidence="4">CECT 8649</strain>
    </source>
</reference>
<dbReference type="AlphaFoldDB" id="A0A238JCJ6"/>
<keyword evidence="1" id="KW-0732">Signal</keyword>
<name>A0A238JCJ6_9RHOB</name>
<proteinExistence type="predicted"/>
<dbReference type="InterPro" id="IPR014710">
    <property type="entry name" value="RmlC-like_jellyroll"/>
</dbReference>
<dbReference type="Gene3D" id="2.60.120.10">
    <property type="entry name" value="Jelly Rolls"/>
    <property type="match status" value="1"/>
</dbReference>
<protein>
    <recommendedName>
        <fullName evidence="2">ChrR-like cupin domain-containing protein</fullName>
    </recommendedName>
</protein>
<dbReference type="Proteomes" id="UP000225972">
    <property type="component" value="Unassembled WGS sequence"/>
</dbReference>
<dbReference type="InterPro" id="IPR011051">
    <property type="entry name" value="RmlC_Cupin_sf"/>
</dbReference>
<dbReference type="InterPro" id="IPR025979">
    <property type="entry name" value="ChrR-like_cupin_dom"/>
</dbReference>
<dbReference type="Pfam" id="PF12973">
    <property type="entry name" value="Cupin_7"/>
    <property type="match status" value="1"/>
</dbReference>
<accession>A0A238JCJ6</accession>
<evidence type="ECO:0000313" key="3">
    <source>
        <dbReference type="EMBL" id="SMX27692.1"/>
    </source>
</evidence>
<evidence type="ECO:0000259" key="2">
    <source>
        <dbReference type="Pfam" id="PF12973"/>
    </source>
</evidence>
<sequence length="137" mass="14671">MLRPLLTCLTLLPTFAQAEITLVPPAALDWEKTPEGVAFAPLRGDRMRDPYFAMVRLPAGLQSPPHTKSATMIGLMVSGEMTHVLAGQDPHSAPPIGPGGYYEIPANLAHVSSCVSETPCVTLLYQDGAFDFLPVTP</sequence>
<evidence type="ECO:0000256" key="1">
    <source>
        <dbReference type="SAM" id="SignalP"/>
    </source>
</evidence>
<dbReference type="EMBL" id="FXXP01000001">
    <property type="protein sequence ID" value="SMX27692.1"/>
    <property type="molecule type" value="Genomic_DNA"/>
</dbReference>
<keyword evidence="4" id="KW-1185">Reference proteome</keyword>
<dbReference type="OrthoDB" id="1433532at2"/>
<feature type="chain" id="PRO_5012737424" description="ChrR-like cupin domain-containing protein" evidence="1">
    <location>
        <begin position="19"/>
        <end position="137"/>
    </location>
</feature>